<dbReference type="Proteomes" id="UP000315577">
    <property type="component" value="Unassembled WGS sequence"/>
</dbReference>
<comment type="caution">
    <text evidence="2">The sequence shown here is derived from an EMBL/GenBank/DDBJ whole genome shotgun (WGS) entry which is preliminary data.</text>
</comment>
<accession>A0A4V2UVD8</accession>
<keyword evidence="5" id="KW-1185">Reference proteome</keyword>
<evidence type="ECO:0000313" key="3">
    <source>
        <dbReference type="EMBL" id="TSE20010.1"/>
    </source>
</evidence>
<dbReference type="EMBL" id="VJNC01000014">
    <property type="protein sequence ID" value="TSE20010.1"/>
    <property type="molecule type" value="Genomic_DNA"/>
</dbReference>
<reference evidence="2 4" key="1">
    <citation type="submission" date="2019-03" db="EMBL/GenBank/DDBJ databases">
        <title>Genomic Encyclopedia of Type Strains, Phase IV (KMG-IV): sequencing the most valuable type-strain genomes for metagenomic binning, comparative biology and taxonomic classification.</title>
        <authorList>
            <person name="Goeker M."/>
        </authorList>
    </citation>
    <scope>NUCLEOTIDE SEQUENCE [LARGE SCALE GENOMIC DNA]</scope>
    <source>
        <strain evidence="2 4">DSM 12034</strain>
    </source>
</reference>
<dbReference type="EMBL" id="SMAH01000014">
    <property type="protein sequence ID" value="TCS95397.1"/>
    <property type="molecule type" value="Genomic_DNA"/>
</dbReference>
<evidence type="ECO:0000313" key="2">
    <source>
        <dbReference type="EMBL" id="TCS95397.1"/>
    </source>
</evidence>
<protein>
    <submittedName>
        <fullName evidence="2">Chalcone isomerase-like protein</fullName>
    </submittedName>
</protein>
<proteinExistence type="predicted"/>
<dbReference type="RefSeq" id="WP_243646568.1">
    <property type="nucleotide sequence ID" value="NZ_SMAH01000014.1"/>
</dbReference>
<dbReference type="GO" id="GO:0016853">
    <property type="term" value="F:isomerase activity"/>
    <property type="evidence" value="ECO:0007669"/>
    <property type="project" value="UniProtKB-KW"/>
</dbReference>
<feature type="signal peptide" evidence="1">
    <location>
        <begin position="1"/>
        <end position="31"/>
    </location>
</feature>
<evidence type="ECO:0000313" key="4">
    <source>
        <dbReference type="Proteomes" id="UP000295536"/>
    </source>
</evidence>
<keyword evidence="1" id="KW-0732">Signal</keyword>
<evidence type="ECO:0000313" key="5">
    <source>
        <dbReference type="Proteomes" id="UP000315577"/>
    </source>
</evidence>
<name>A0A4V2UVD8_9BURK</name>
<organism evidence="2 4">
    <name type="scientific">Tepidimonas ignava</name>
    <dbReference type="NCBI Taxonomy" id="114249"/>
    <lineage>
        <taxon>Bacteria</taxon>
        <taxon>Pseudomonadati</taxon>
        <taxon>Pseudomonadota</taxon>
        <taxon>Betaproteobacteria</taxon>
        <taxon>Burkholderiales</taxon>
        <taxon>Tepidimonas</taxon>
    </lineage>
</organism>
<sequence length="208" mass="22541">MWCKSRWSNRERACALACALLTWACTPAALASAQHEPSAPGAAAAVADWLPEARLVGAGTLRYLGLTVYHARLLAPPGWQPDDLGRAPLVLELTYQRRFRGADIAQRSVLEMRRAEPLAPADEAAWLDAMRGIFPDVAPGDRIAGLWLPGWGARFVFTGAGGRSRMLGEVADARFAWRFFGIWLAPTTSAPELRQALLGQPPAQAAAR</sequence>
<dbReference type="AlphaFoldDB" id="A0A4V2UVD8"/>
<keyword evidence="2" id="KW-0413">Isomerase</keyword>
<dbReference type="Proteomes" id="UP000295536">
    <property type="component" value="Unassembled WGS sequence"/>
</dbReference>
<evidence type="ECO:0000256" key="1">
    <source>
        <dbReference type="SAM" id="SignalP"/>
    </source>
</evidence>
<gene>
    <name evidence="2" type="ORF">EDC36_11435</name>
    <name evidence="3" type="ORF">Tigna_02039</name>
</gene>
<feature type="chain" id="PRO_5020990698" evidence="1">
    <location>
        <begin position="32"/>
        <end position="208"/>
    </location>
</feature>
<reference evidence="3 5" key="2">
    <citation type="submission" date="2019-07" db="EMBL/GenBank/DDBJ databases">
        <title>Tepidimonas ignava SPS-1037 draft genome.</title>
        <authorList>
            <person name="Da Costa M.S."/>
            <person name="Froufe H.J.C."/>
            <person name="Egas C."/>
            <person name="Albuquerque L."/>
        </authorList>
    </citation>
    <scope>NUCLEOTIDE SEQUENCE [LARGE SCALE GENOMIC DNA]</scope>
    <source>
        <strain evidence="3 5">SPS-1037</strain>
    </source>
</reference>